<dbReference type="AlphaFoldDB" id="A0A6L3SRC3"/>
<dbReference type="RefSeq" id="WP_151003562.1">
    <property type="nucleotide sequence ID" value="NZ_BPQY01000223.1"/>
</dbReference>
<dbReference type="EMBL" id="VZZK01000035">
    <property type="protein sequence ID" value="KAB1074984.1"/>
    <property type="molecule type" value="Genomic_DNA"/>
</dbReference>
<dbReference type="Proteomes" id="UP000474159">
    <property type="component" value="Unassembled WGS sequence"/>
</dbReference>
<dbReference type="InterPro" id="IPR051158">
    <property type="entry name" value="Metallophosphoesterase_sf"/>
</dbReference>
<feature type="domain" description="Calcineurin-like phosphoesterase" evidence="3">
    <location>
        <begin position="55"/>
        <end position="245"/>
    </location>
</feature>
<name>A0A6L3SRC3_9HYPH</name>
<keyword evidence="5" id="KW-1185">Reference proteome</keyword>
<evidence type="ECO:0000256" key="2">
    <source>
        <dbReference type="ARBA" id="ARBA00022801"/>
    </source>
</evidence>
<dbReference type="InterPro" id="IPR004843">
    <property type="entry name" value="Calcineurin-like_PHP"/>
</dbReference>
<evidence type="ECO:0000256" key="1">
    <source>
        <dbReference type="ARBA" id="ARBA00022723"/>
    </source>
</evidence>
<dbReference type="Gene3D" id="3.60.21.10">
    <property type="match status" value="1"/>
</dbReference>
<keyword evidence="1" id="KW-0479">Metal-binding</keyword>
<keyword evidence="2" id="KW-0378">Hydrolase</keyword>
<dbReference type="PANTHER" id="PTHR31302">
    <property type="entry name" value="TRANSMEMBRANE PROTEIN WITH METALLOPHOSPHOESTERASE DOMAIN-RELATED"/>
    <property type="match status" value="1"/>
</dbReference>
<dbReference type="InterPro" id="IPR029052">
    <property type="entry name" value="Metallo-depent_PP-like"/>
</dbReference>
<organism evidence="4 5">
    <name type="scientific">Methylobacterium soli</name>
    <dbReference type="NCBI Taxonomy" id="553447"/>
    <lineage>
        <taxon>Bacteria</taxon>
        <taxon>Pseudomonadati</taxon>
        <taxon>Pseudomonadota</taxon>
        <taxon>Alphaproteobacteria</taxon>
        <taxon>Hyphomicrobiales</taxon>
        <taxon>Methylobacteriaceae</taxon>
        <taxon>Methylobacterium</taxon>
    </lineage>
</organism>
<evidence type="ECO:0000313" key="5">
    <source>
        <dbReference type="Proteomes" id="UP000474159"/>
    </source>
</evidence>
<reference evidence="4 5" key="1">
    <citation type="submission" date="2019-09" db="EMBL/GenBank/DDBJ databases">
        <title>YIM 48816 draft genome.</title>
        <authorList>
            <person name="Jiang L."/>
        </authorList>
    </citation>
    <scope>NUCLEOTIDE SEQUENCE [LARGE SCALE GENOMIC DNA]</scope>
    <source>
        <strain evidence="4 5">YIM 48816</strain>
    </source>
</reference>
<evidence type="ECO:0000313" key="4">
    <source>
        <dbReference type="EMBL" id="KAB1074984.1"/>
    </source>
</evidence>
<protein>
    <submittedName>
        <fullName evidence="4">Metallophosphoesterase</fullName>
    </submittedName>
</protein>
<dbReference type="Pfam" id="PF00149">
    <property type="entry name" value="Metallophos"/>
    <property type="match status" value="1"/>
</dbReference>
<accession>A0A6L3SRC3</accession>
<sequence>MLTRRALFSRPSRLAALTAAGTLSGVGYATAIEPHRVHVTRYRVTPSRWPAGLTLRVAILTDLHAHPRNMNEADLASIVARTNGLQPDVTVLLGDYGSQSPGPVAPEVVAELMRGLVAPAGVYAIQGNHDWTDDPDAMRRKSGPTRVERAFRAAGIAFLENQAVPLGSAPKLWIAGIESEATRSNPRKLRHDPERLDRHRTDILARMLGAAPADAAVILLAHEPDIFGSQLDPRIAVTLSGHTHGGQIRILGWSPWIPSRYGLRYAYGHVVEAGRHLVVSGGLGSHFVAGRPLRIGVPPEIVVVELGFTPDDGLA</sequence>
<dbReference type="GO" id="GO:0009245">
    <property type="term" value="P:lipid A biosynthetic process"/>
    <property type="evidence" value="ECO:0007669"/>
    <property type="project" value="TreeGrafter"/>
</dbReference>
<dbReference type="GO" id="GO:0016020">
    <property type="term" value="C:membrane"/>
    <property type="evidence" value="ECO:0007669"/>
    <property type="project" value="GOC"/>
</dbReference>
<dbReference type="OrthoDB" id="9780884at2"/>
<dbReference type="GO" id="GO:0046872">
    <property type="term" value="F:metal ion binding"/>
    <property type="evidence" value="ECO:0007669"/>
    <property type="project" value="UniProtKB-KW"/>
</dbReference>
<dbReference type="SUPFAM" id="SSF56300">
    <property type="entry name" value="Metallo-dependent phosphatases"/>
    <property type="match status" value="1"/>
</dbReference>
<gene>
    <name evidence="4" type="ORF">F6X53_25375</name>
</gene>
<comment type="caution">
    <text evidence="4">The sequence shown here is derived from an EMBL/GenBank/DDBJ whole genome shotgun (WGS) entry which is preliminary data.</text>
</comment>
<evidence type="ECO:0000259" key="3">
    <source>
        <dbReference type="Pfam" id="PF00149"/>
    </source>
</evidence>
<dbReference type="PANTHER" id="PTHR31302:SF31">
    <property type="entry name" value="PHOSPHODIESTERASE YAEI"/>
    <property type="match status" value="1"/>
</dbReference>
<dbReference type="GO" id="GO:0008758">
    <property type="term" value="F:UDP-2,3-diacylglucosamine hydrolase activity"/>
    <property type="evidence" value="ECO:0007669"/>
    <property type="project" value="TreeGrafter"/>
</dbReference>
<proteinExistence type="predicted"/>